<evidence type="ECO:0000256" key="7">
    <source>
        <dbReference type="ARBA" id="ARBA00022833"/>
    </source>
</evidence>
<protein>
    <recommendedName>
        <fullName evidence="11">Zinc metalloprotease</fullName>
        <ecNumber evidence="11">3.4.24.-</ecNumber>
    </recommendedName>
</protein>
<dbReference type="GO" id="GO:0004222">
    <property type="term" value="F:metalloendopeptidase activity"/>
    <property type="evidence" value="ECO:0007669"/>
    <property type="project" value="InterPro"/>
</dbReference>
<dbReference type="CDD" id="cd23081">
    <property type="entry name" value="cpPDZ_EcRseP-like"/>
    <property type="match status" value="1"/>
</dbReference>
<dbReference type="Gene3D" id="2.30.42.10">
    <property type="match status" value="2"/>
</dbReference>
<keyword evidence="10 11" id="KW-0472">Membrane</keyword>
<evidence type="ECO:0000313" key="13">
    <source>
        <dbReference type="EMBL" id="NYS23957.1"/>
    </source>
</evidence>
<dbReference type="PANTHER" id="PTHR42837">
    <property type="entry name" value="REGULATOR OF SIGMA-E PROTEASE RSEP"/>
    <property type="match status" value="1"/>
</dbReference>
<dbReference type="PANTHER" id="PTHR42837:SF2">
    <property type="entry name" value="MEMBRANE METALLOPROTEASE ARASP2, CHLOROPLASTIC-RELATED"/>
    <property type="match status" value="1"/>
</dbReference>
<dbReference type="AlphaFoldDB" id="A0A7Z0HXN0"/>
<evidence type="ECO:0000256" key="1">
    <source>
        <dbReference type="ARBA" id="ARBA00001947"/>
    </source>
</evidence>
<dbReference type="InterPro" id="IPR004387">
    <property type="entry name" value="Pept_M50_Zn"/>
</dbReference>
<dbReference type="GO" id="GO:0006508">
    <property type="term" value="P:proteolysis"/>
    <property type="evidence" value="ECO:0007669"/>
    <property type="project" value="UniProtKB-KW"/>
</dbReference>
<dbReference type="InterPro" id="IPR036034">
    <property type="entry name" value="PDZ_sf"/>
</dbReference>
<comment type="cofactor">
    <cofactor evidence="1 11">
        <name>Zn(2+)</name>
        <dbReference type="ChEBI" id="CHEBI:29105"/>
    </cofactor>
</comment>
<evidence type="ECO:0000313" key="14">
    <source>
        <dbReference type="Proteomes" id="UP000529417"/>
    </source>
</evidence>
<keyword evidence="6 11" id="KW-0378">Hydrolase</keyword>
<sequence>MDFMGLLPSFGSFFFTLAAFVVALSIIVAVHEYGHYIIGRWSGIHADVFSIGFGPVLLKGTDKRGTQWQIAAIPLGGYVKFAGDADAASSGADDAAMAEMDAKARRRTMHGAPLWARAATVAAGPVFNFIFAILVFGGYMMVQGVATDDPVIGEIAPLPTEGIELRPGDRILAVNGVEAESLSEFYTAAEALAPSELVPYRVLRGGQVIEVAGPYPQPPLVGSVSPQSAARTAGLRAGDVIISANGERMLAFADLRVATDASGGEPMQLEVWRDGTVFEVDLAPRSTDLPLPGGGFETRWLIGLTSGSVFDHATRTPGLLEATAMASAQTWLVIRTSLEGLYYMVTGVISTCNIAGPIGIAETSAAMASDGLSDFIWFIAVLSVAVGLLNLFPIPILDGGHLVFHAWEAVTGKPPSDRALRILMSIGFALLITLMVFALTNDLFC</sequence>
<proteinExistence type="inferred from homology"/>
<feature type="domain" description="PDZ" evidence="12">
    <location>
        <begin position="209"/>
        <end position="275"/>
    </location>
</feature>
<evidence type="ECO:0000259" key="12">
    <source>
        <dbReference type="SMART" id="SM00228"/>
    </source>
</evidence>
<evidence type="ECO:0000256" key="10">
    <source>
        <dbReference type="ARBA" id="ARBA00023136"/>
    </source>
</evidence>
<comment type="caution">
    <text evidence="13">The sequence shown here is derived from an EMBL/GenBank/DDBJ whole genome shotgun (WGS) entry which is preliminary data.</text>
</comment>
<evidence type="ECO:0000256" key="3">
    <source>
        <dbReference type="ARBA" id="ARBA00007931"/>
    </source>
</evidence>
<keyword evidence="14" id="KW-1185">Reference proteome</keyword>
<dbReference type="Pfam" id="PF17820">
    <property type="entry name" value="PDZ_6"/>
    <property type="match status" value="1"/>
</dbReference>
<dbReference type="InterPro" id="IPR041489">
    <property type="entry name" value="PDZ_6"/>
</dbReference>
<dbReference type="InterPro" id="IPR008915">
    <property type="entry name" value="Peptidase_M50"/>
</dbReference>
<reference evidence="13 14" key="1">
    <citation type="journal article" date="2000" name="Arch. Microbiol.">
        <title>Rhodobaca bogoriensis gen. nov. and sp. nov., an alkaliphilic purple nonsulfur bacterium from African Rift Valley soda lakes.</title>
        <authorList>
            <person name="Milford A.D."/>
            <person name="Achenbach L.A."/>
            <person name="Jung D.O."/>
            <person name="Madigan M.T."/>
        </authorList>
    </citation>
    <scope>NUCLEOTIDE SEQUENCE [LARGE SCALE GENOMIC DNA]</scope>
    <source>
        <strain evidence="13 14">2376</strain>
    </source>
</reference>
<comment type="subcellular location">
    <subcellularLocation>
        <location evidence="2">Membrane</location>
        <topology evidence="2">Multi-pass membrane protein</topology>
    </subcellularLocation>
</comment>
<dbReference type="RefSeq" id="WP_179904650.1">
    <property type="nucleotide sequence ID" value="NZ_JACBXS010000004.1"/>
</dbReference>
<keyword evidence="11" id="KW-0479">Metal-binding</keyword>
<feature type="transmembrane region" description="Helical" evidence="11">
    <location>
        <begin position="6"/>
        <end position="30"/>
    </location>
</feature>
<dbReference type="GO" id="GO:0016020">
    <property type="term" value="C:membrane"/>
    <property type="evidence" value="ECO:0007669"/>
    <property type="project" value="UniProtKB-SubCell"/>
</dbReference>
<evidence type="ECO:0000256" key="11">
    <source>
        <dbReference type="RuleBase" id="RU362031"/>
    </source>
</evidence>
<evidence type="ECO:0000256" key="9">
    <source>
        <dbReference type="ARBA" id="ARBA00023049"/>
    </source>
</evidence>
<dbReference type="CDD" id="cd06163">
    <property type="entry name" value="S2P-M50_PDZ_RseP-like"/>
    <property type="match status" value="2"/>
</dbReference>
<comment type="similarity">
    <text evidence="3 11">Belongs to the peptidase M50B family.</text>
</comment>
<keyword evidence="4 13" id="KW-0645">Protease</keyword>
<keyword evidence="5 11" id="KW-0812">Transmembrane</keyword>
<evidence type="ECO:0000256" key="2">
    <source>
        <dbReference type="ARBA" id="ARBA00004141"/>
    </source>
</evidence>
<dbReference type="InterPro" id="IPR001478">
    <property type="entry name" value="PDZ"/>
</dbReference>
<feature type="transmembrane region" description="Helical" evidence="11">
    <location>
        <begin position="375"/>
        <end position="397"/>
    </location>
</feature>
<keyword evidence="7 11" id="KW-0862">Zinc</keyword>
<feature type="transmembrane region" description="Helical" evidence="11">
    <location>
        <begin position="114"/>
        <end position="142"/>
    </location>
</feature>
<organism evidence="13 14">
    <name type="scientific">Rhabdonatronobacter sediminivivens</name>
    <dbReference type="NCBI Taxonomy" id="2743469"/>
    <lineage>
        <taxon>Bacteria</taxon>
        <taxon>Pseudomonadati</taxon>
        <taxon>Pseudomonadota</taxon>
        <taxon>Alphaproteobacteria</taxon>
        <taxon>Rhodobacterales</taxon>
        <taxon>Paracoccaceae</taxon>
        <taxon>Rhabdonatronobacter</taxon>
    </lineage>
</organism>
<evidence type="ECO:0000256" key="5">
    <source>
        <dbReference type="ARBA" id="ARBA00022692"/>
    </source>
</evidence>
<evidence type="ECO:0000256" key="4">
    <source>
        <dbReference type="ARBA" id="ARBA00022670"/>
    </source>
</evidence>
<accession>A0A7Z0HXN0</accession>
<feature type="transmembrane region" description="Helical" evidence="11">
    <location>
        <begin position="418"/>
        <end position="439"/>
    </location>
</feature>
<gene>
    <name evidence="13" type="primary">rseP</name>
    <name evidence="13" type="ORF">HUK65_03055</name>
</gene>
<feature type="domain" description="PDZ" evidence="12">
    <location>
        <begin position="138"/>
        <end position="206"/>
    </location>
</feature>
<keyword evidence="9 11" id="KW-0482">Metalloprotease</keyword>
<dbReference type="SUPFAM" id="SSF50156">
    <property type="entry name" value="PDZ domain-like"/>
    <property type="match status" value="2"/>
</dbReference>
<dbReference type="NCBIfam" id="TIGR00054">
    <property type="entry name" value="RIP metalloprotease RseP"/>
    <property type="match status" value="1"/>
</dbReference>
<name>A0A7Z0HXN0_9RHOB</name>
<dbReference type="Proteomes" id="UP000529417">
    <property type="component" value="Unassembled WGS sequence"/>
</dbReference>
<evidence type="ECO:0000256" key="8">
    <source>
        <dbReference type="ARBA" id="ARBA00022989"/>
    </source>
</evidence>
<evidence type="ECO:0000256" key="6">
    <source>
        <dbReference type="ARBA" id="ARBA00022801"/>
    </source>
</evidence>
<dbReference type="GO" id="GO:0046872">
    <property type="term" value="F:metal ion binding"/>
    <property type="evidence" value="ECO:0007669"/>
    <property type="project" value="UniProtKB-KW"/>
</dbReference>
<keyword evidence="8 11" id="KW-1133">Transmembrane helix</keyword>
<dbReference type="EMBL" id="JACBXS010000004">
    <property type="protein sequence ID" value="NYS23957.1"/>
    <property type="molecule type" value="Genomic_DNA"/>
</dbReference>
<dbReference type="Pfam" id="PF02163">
    <property type="entry name" value="Peptidase_M50"/>
    <property type="match status" value="1"/>
</dbReference>
<dbReference type="EC" id="3.4.24.-" evidence="11"/>
<dbReference type="SMART" id="SM00228">
    <property type="entry name" value="PDZ"/>
    <property type="match status" value="2"/>
</dbReference>